<sequence>LGSLLSVFYFHMNLFFIALSSPVCEIEVPERLTVSYEALKTHGVAEQLFPNVSALFDWPYGLISVNTAVCSGSG</sequence>
<reference evidence="2" key="2">
    <citation type="submission" date="2025-09" db="UniProtKB">
        <authorList>
            <consortium name="Ensembl"/>
        </authorList>
    </citation>
    <scope>IDENTIFICATION</scope>
</reference>
<dbReference type="InParanoid" id="A0A672SC65"/>
<dbReference type="AlphaFoldDB" id="A0A672SC65"/>
<feature type="chain" id="PRO_5025397890" evidence="1">
    <location>
        <begin position="21"/>
        <end position="74"/>
    </location>
</feature>
<evidence type="ECO:0000313" key="2">
    <source>
        <dbReference type="Ensembl" id="ENSSGRP00000099498.1"/>
    </source>
</evidence>
<keyword evidence="3" id="KW-1185">Reference proteome</keyword>
<protein>
    <submittedName>
        <fullName evidence="2">Uncharacterized protein</fullName>
    </submittedName>
</protein>
<keyword evidence="1" id="KW-0732">Signal</keyword>
<feature type="signal peptide" evidence="1">
    <location>
        <begin position="1"/>
        <end position="20"/>
    </location>
</feature>
<dbReference type="Ensembl" id="ENSSGRT00000105845.1">
    <property type="protein sequence ID" value="ENSSGRP00000099498.1"/>
    <property type="gene ID" value="ENSSGRG00000049589.1"/>
</dbReference>
<name>A0A672SC65_SINGR</name>
<accession>A0A672SC65</accession>
<proteinExistence type="predicted"/>
<evidence type="ECO:0000313" key="3">
    <source>
        <dbReference type="Proteomes" id="UP000472262"/>
    </source>
</evidence>
<organism evidence="2 3">
    <name type="scientific">Sinocyclocheilus grahami</name>
    <name type="common">Dianchi golden-line fish</name>
    <name type="synonym">Barbus grahami</name>
    <dbReference type="NCBI Taxonomy" id="75366"/>
    <lineage>
        <taxon>Eukaryota</taxon>
        <taxon>Metazoa</taxon>
        <taxon>Chordata</taxon>
        <taxon>Craniata</taxon>
        <taxon>Vertebrata</taxon>
        <taxon>Euteleostomi</taxon>
        <taxon>Actinopterygii</taxon>
        <taxon>Neopterygii</taxon>
        <taxon>Teleostei</taxon>
        <taxon>Ostariophysi</taxon>
        <taxon>Cypriniformes</taxon>
        <taxon>Cyprinidae</taxon>
        <taxon>Cyprininae</taxon>
        <taxon>Sinocyclocheilus</taxon>
    </lineage>
</organism>
<evidence type="ECO:0000256" key="1">
    <source>
        <dbReference type="SAM" id="SignalP"/>
    </source>
</evidence>
<reference evidence="2" key="1">
    <citation type="submission" date="2025-08" db="UniProtKB">
        <authorList>
            <consortium name="Ensembl"/>
        </authorList>
    </citation>
    <scope>IDENTIFICATION</scope>
</reference>
<dbReference type="Proteomes" id="UP000472262">
    <property type="component" value="Unassembled WGS sequence"/>
</dbReference>